<protein>
    <recommendedName>
        <fullName evidence="2 7">Glutamyl-tRNA(Gln) amidotransferase subunit A</fullName>
        <shortName evidence="7">Glu-ADT subunit A</shortName>
        <ecNumber evidence="7">6.3.5.7</ecNumber>
    </recommendedName>
</protein>
<dbReference type="Proteomes" id="UP001501508">
    <property type="component" value="Unassembled WGS sequence"/>
</dbReference>
<dbReference type="InterPro" id="IPR036928">
    <property type="entry name" value="AS_sf"/>
</dbReference>
<evidence type="ECO:0000256" key="5">
    <source>
        <dbReference type="ARBA" id="ARBA00022840"/>
    </source>
</evidence>
<dbReference type="HAMAP" id="MF_00120">
    <property type="entry name" value="GatA"/>
    <property type="match status" value="1"/>
</dbReference>
<feature type="active site" description="Charge relay system" evidence="7">
    <location>
        <position position="152"/>
    </location>
</feature>
<keyword evidence="10" id="KW-1185">Reference proteome</keyword>
<dbReference type="Gene3D" id="3.90.1300.10">
    <property type="entry name" value="Amidase signature (AS) domain"/>
    <property type="match status" value="1"/>
</dbReference>
<evidence type="ECO:0000256" key="7">
    <source>
        <dbReference type="HAMAP-Rule" id="MF_00120"/>
    </source>
</evidence>
<keyword evidence="5 7" id="KW-0067">ATP-binding</keyword>
<feature type="domain" description="Amidase" evidence="8">
    <location>
        <begin position="25"/>
        <end position="465"/>
    </location>
</feature>
<keyword evidence="3 7" id="KW-0436">Ligase</keyword>
<dbReference type="RefSeq" id="WP_345026790.1">
    <property type="nucleotide sequence ID" value="NZ_BAABEY010000010.1"/>
</dbReference>
<dbReference type="InterPro" id="IPR004412">
    <property type="entry name" value="GatA"/>
</dbReference>
<keyword evidence="4 7" id="KW-0547">Nucleotide-binding</keyword>
<name>A0ABP8LT57_9BACT</name>
<sequence length="478" mass="51596">MLESFDKLSAIQLELYAGRLTCEAIVTDYLDRIGRSESLNAFVEVYAEDALARAREVDARVKTRSAGRLAGLVIGVKDVISHQGYALQAGSRILSGYKSPYHATVIQRVLDEDAVIIGRQNCDEFAMGSSNENSAFGPVANAAATDRVPGGSSGGSAVAVQAGLCHASLGSDTGGSVRQPASFCGVVGLKPTYGRVSRWGLVAYASSFDCIGPITRSVEDAALLLEIIAGKDDADSTVSSAAVPAYSASLSWSGQARIGYLEESVTSEAIQPEVREQTLSMLRKLEAEGHVVEPVSFRSAKYLLPTYYILTTAEASSNLSRFDGVRYGYRAKGVKDLETLYKRSRSEGFGKEVKRRILLGTFVLSASYYDAYYTKAQRVRRLIVDETKEALSRFDFIVSPVAPTTAFKRGEKTQDPLQMYLADIFTVQANVTGLPAISVPNGVDREGLPIGFQMMGRAFEEDKLLSFGNHVSGLVSTE</sequence>
<evidence type="ECO:0000256" key="4">
    <source>
        <dbReference type="ARBA" id="ARBA00022741"/>
    </source>
</evidence>
<dbReference type="SUPFAM" id="SSF75304">
    <property type="entry name" value="Amidase signature (AS) enzymes"/>
    <property type="match status" value="1"/>
</dbReference>
<evidence type="ECO:0000313" key="10">
    <source>
        <dbReference type="Proteomes" id="UP001501508"/>
    </source>
</evidence>
<dbReference type="PANTHER" id="PTHR11895">
    <property type="entry name" value="TRANSAMIDASE"/>
    <property type="match status" value="1"/>
</dbReference>
<gene>
    <name evidence="7 9" type="primary">gatA</name>
    <name evidence="9" type="ORF">GCM10023091_08180</name>
</gene>
<dbReference type="NCBIfam" id="TIGR00132">
    <property type="entry name" value="gatA"/>
    <property type="match status" value="1"/>
</dbReference>
<comment type="similarity">
    <text evidence="7">Belongs to the amidase family. GatA subfamily.</text>
</comment>
<evidence type="ECO:0000259" key="8">
    <source>
        <dbReference type="Pfam" id="PF01425"/>
    </source>
</evidence>
<comment type="function">
    <text evidence="7">Allows the formation of correctly charged Gln-tRNA(Gln) through the transamidation of misacylated Glu-tRNA(Gln) in organisms which lack glutaminyl-tRNA synthetase. The reaction takes place in the presence of glutamine and ATP through an activated gamma-phospho-Glu-tRNA(Gln).</text>
</comment>
<reference evidence="10" key="1">
    <citation type="journal article" date="2019" name="Int. J. Syst. Evol. Microbiol.">
        <title>The Global Catalogue of Microorganisms (GCM) 10K type strain sequencing project: providing services to taxonomists for standard genome sequencing and annotation.</title>
        <authorList>
            <consortium name="The Broad Institute Genomics Platform"/>
            <consortium name="The Broad Institute Genome Sequencing Center for Infectious Disease"/>
            <person name="Wu L."/>
            <person name="Ma J."/>
        </authorList>
    </citation>
    <scope>NUCLEOTIDE SEQUENCE [LARGE SCALE GENOMIC DNA]</scope>
    <source>
        <strain evidence="10">JCM 31920</strain>
    </source>
</reference>
<evidence type="ECO:0000256" key="1">
    <source>
        <dbReference type="ARBA" id="ARBA00011123"/>
    </source>
</evidence>
<proteinExistence type="inferred from homology"/>
<dbReference type="PANTHER" id="PTHR11895:SF7">
    <property type="entry name" value="GLUTAMYL-TRNA(GLN) AMIDOTRANSFERASE SUBUNIT A, MITOCHONDRIAL"/>
    <property type="match status" value="1"/>
</dbReference>
<dbReference type="EC" id="6.3.5.7" evidence="7"/>
<keyword evidence="6 7" id="KW-0648">Protein biosynthesis</keyword>
<dbReference type="InterPro" id="IPR000120">
    <property type="entry name" value="Amidase"/>
</dbReference>
<evidence type="ECO:0000256" key="6">
    <source>
        <dbReference type="ARBA" id="ARBA00022917"/>
    </source>
</evidence>
<feature type="active site" description="Acyl-ester intermediate" evidence="7">
    <location>
        <position position="176"/>
    </location>
</feature>
<comment type="catalytic activity">
    <reaction evidence="7">
        <text>L-glutamyl-tRNA(Gln) + L-glutamine + ATP + H2O = L-glutaminyl-tRNA(Gln) + L-glutamate + ADP + phosphate + H(+)</text>
        <dbReference type="Rhea" id="RHEA:17521"/>
        <dbReference type="Rhea" id="RHEA-COMP:9681"/>
        <dbReference type="Rhea" id="RHEA-COMP:9684"/>
        <dbReference type="ChEBI" id="CHEBI:15377"/>
        <dbReference type="ChEBI" id="CHEBI:15378"/>
        <dbReference type="ChEBI" id="CHEBI:29985"/>
        <dbReference type="ChEBI" id="CHEBI:30616"/>
        <dbReference type="ChEBI" id="CHEBI:43474"/>
        <dbReference type="ChEBI" id="CHEBI:58359"/>
        <dbReference type="ChEBI" id="CHEBI:78520"/>
        <dbReference type="ChEBI" id="CHEBI:78521"/>
        <dbReference type="ChEBI" id="CHEBI:456216"/>
        <dbReference type="EC" id="6.3.5.7"/>
    </reaction>
</comment>
<feature type="active site" description="Charge relay system" evidence="7">
    <location>
        <position position="77"/>
    </location>
</feature>
<dbReference type="EMBL" id="BAABEY010000010">
    <property type="protein sequence ID" value="GAA4433934.1"/>
    <property type="molecule type" value="Genomic_DNA"/>
</dbReference>
<evidence type="ECO:0000313" key="9">
    <source>
        <dbReference type="EMBL" id="GAA4433934.1"/>
    </source>
</evidence>
<evidence type="ECO:0000256" key="3">
    <source>
        <dbReference type="ARBA" id="ARBA00022598"/>
    </source>
</evidence>
<dbReference type="Pfam" id="PF01425">
    <property type="entry name" value="Amidase"/>
    <property type="match status" value="1"/>
</dbReference>
<dbReference type="InterPro" id="IPR023631">
    <property type="entry name" value="Amidase_dom"/>
</dbReference>
<accession>A0ABP8LT57</accession>
<comment type="caution">
    <text evidence="9">The sequence shown here is derived from an EMBL/GenBank/DDBJ whole genome shotgun (WGS) entry which is preliminary data.</text>
</comment>
<organism evidence="9 10">
    <name type="scientific">Ravibacter arvi</name>
    <dbReference type="NCBI Taxonomy" id="2051041"/>
    <lineage>
        <taxon>Bacteria</taxon>
        <taxon>Pseudomonadati</taxon>
        <taxon>Bacteroidota</taxon>
        <taxon>Cytophagia</taxon>
        <taxon>Cytophagales</taxon>
        <taxon>Spirosomataceae</taxon>
        <taxon>Ravibacter</taxon>
    </lineage>
</organism>
<evidence type="ECO:0000256" key="2">
    <source>
        <dbReference type="ARBA" id="ARBA00014428"/>
    </source>
</evidence>
<comment type="subunit">
    <text evidence="1 7">Heterotrimer of A, B and C subunits.</text>
</comment>